<accession>A0A1R2D348</accession>
<protein>
    <submittedName>
        <fullName evidence="1">Uncharacterized protein</fullName>
    </submittedName>
</protein>
<comment type="caution">
    <text evidence="1">The sequence shown here is derived from an EMBL/GenBank/DDBJ whole genome shotgun (WGS) entry which is preliminary data.</text>
</comment>
<reference evidence="1 2" key="1">
    <citation type="submission" date="2016-11" db="EMBL/GenBank/DDBJ databases">
        <title>The macronuclear genome of Stentor coeruleus: a giant cell with tiny introns.</title>
        <authorList>
            <person name="Slabodnick M."/>
            <person name="Ruby J.G."/>
            <person name="Reiff S.B."/>
            <person name="Swart E.C."/>
            <person name="Gosai S."/>
            <person name="Prabakaran S."/>
            <person name="Witkowska E."/>
            <person name="Larue G.E."/>
            <person name="Fisher S."/>
            <person name="Freeman R.M."/>
            <person name="Gunawardena J."/>
            <person name="Chu W."/>
            <person name="Stover N.A."/>
            <person name="Gregory B.D."/>
            <person name="Nowacki M."/>
            <person name="Derisi J."/>
            <person name="Roy S.W."/>
            <person name="Marshall W.F."/>
            <person name="Sood P."/>
        </authorList>
    </citation>
    <scope>NUCLEOTIDE SEQUENCE [LARGE SCALE GENOMIC DNA]</scope>
    <source>
        <strain evidence="1">WM001</strain>
    </source>
</reference>
<dbReference type="Proteomes" id="UP000187209">
    <property type="component" value="Unassembled WGS sequence"/>
</dbReference>
<evidence type="ECO:0000313" key="1">
    <source>
        <dbReference type="EMBL" id="OMJ95673.1"/>
    </source>
</evidence>
<name>A0A1R2D348_9CILI</name>
<proteinExistence type="predicted"/>
<dbReference type="EMBL" id="MPUH01000009">
    <property type="protein sequence ID" value="OMJ95673.1"/>
    <property type="molecule type" value="Genomic_DNA"/>
</dbReference>
<evidence type="ECO:0000313" key="2">
    <source>
        <dbReference type="Proteomes" id="UP000187209"/>
    </source>
</evidence>
<organism evidence="1 2">
    <name type="scientific">Stentor coeruleus</name>
    <dbReference type="NCBI Taxonomy" id="5963"/>
    <lineage>
        <taxon>Eukaryota</taxon>
        <taxon>Sar</taxon>
        <taxon>Alveolata</taxon>
        <taxon>Ciliophora</taxon>
        <taxon>Postciliodesmatophora</taxon>
        <taxon>Heterotrichea</taxon>
        <taxon>Heterotrichida</taxon>
        <taxon>Stentoridae</taxon>
        <taxon>Stentor</taxon>
    </lineage>
</organism>
<keyword evidence="2" id="KW-1185">Reference proteome</keyword>
<sequence length="245" mass="27790">MCNFNPFCYEVDGKCKCFQNSAMKGNPIYHYLGQPSMMLYAINLVANSNSLLESALAKAYELQQKVLSRQSQPIPDSNLSTTIFSFSTTSKEALLLHLCGDNHNFSYFISLCDDIPKPAYKDRCFTVYARILDSNNNYATLPTPTTFKLQMYSQENPPKLIETNTSGNLCIRGNIKVESTSIIIFKKVAVNEVTSHFRNGSVFFVVLSERIESIKPCIIEDFVVRARKPDVSKPEKKNRFTEDEE</sequence>
<gene>
    <name evidence="1" type="ORF">SteCoe_923</name>
</gene>
<dbReference type="AlphaFoldDB" id="A0A1R2D348"/>